<organism evidence="2 3">
    <name type="scientific">Toxocara canis</name>
    <name type="common">Canine roundworm</name>
    <dbReference type="NCBI Taxonomy" id="6265"/>
    <lineage>
        <taxon>Eukaryota</taxon>
        <taxon>Metazoa</taxon>
        <taxon>Ecdysozoa</taxon>
        <taxon>Nematoda</taxon>
        <taxon>Chromadorea</taxon>
        <taxon>Rhabditida</taxon>
        <taxon>Spirurina</taxon>
        <taxon>Ascaridomorpha</taxon>
        <taxon>Ascaridoidea</taxon>
        <taxon>Toxocaridae</taxon>
        <taxon>Toxocara</taxon>
    </lineage>
</organism>
<protein>
    <submittedName>
        <fullName evidence="2">Transportin-3</fullName>
    </submittedName>
</protein>
<dbReference type="STRING" id="6265.A0A0B2URG4"/>
<dbReference type="EMBL" id="JPKZ01021972">
    <property type="protein sequence ID" value="KHN71510.1"/>
    <property type="molecule type" value="Genomic_DNA"/>
</dbReference>
<keyword evidence="3" id="KW-1185">Reference proteome</keyword>
<feature type="compositionally biased region" description="Polar residues" evidence="1">
    <location>
        <begin position="1"/>
        <end position="25"/>
    </location>
</feature>
<evidence type="ECO:0000313" key="3">
    <source>
        <dbReference type="Proteomes" id="UP000031036"/>
    </source>
</evidence>
<comment type="caution">
    <text evidence="2">The sequence shown here is derived from an EMBL/GenBank/DDBJ whole genome shotgun (WGS) entry which is preliminary data.</text>
</comment>
<evidence type="ECO:0000256" key="1">
    <source>
        <dbReference type="SAM" id="MobiDB-lite"/>
    </source>
</evidence>
<dbReference type="Pfam" id="PF24139">
    <property type="entry name" value="TPR_TNPO3_IPO13_4th"/>
    <property type="match status" value="1"/>
</dbReference>
<feature type="region of interest" description="Disordered" evidence="1">
    <location>
        <begin position="1"/>
        <end position="26"/>
    </location>
</feature>
<evidence type="ECO:0000313" key="2">
    <source>
        <dbReference type="EMBL" id="KHN71510.1"/>
    </source>
</evidence>
<dbReference type="InterPro" id="IPR051345">
    <property type="entry name" value="Importin_beta-like_NTR"/>
</dbReference>
<dbReference type="Gene3D" id="1.25.10.10">
    <property type="entry name" value="Leucine-rich Repeat Variant"/>
    <property type="match status" value="1"/>
</dbReference>
<dbReference type="PANTHER" id="PTHR12363">
    <property type="entry name" value="TRANSPORTIN 3 AND IMPORTIN 13"/>
    <property type="match status" value="1"/>
</dbReference>
<dbReference type="InterPro" id="IPR011989">
    <property type="entry name" value="ARM-like"/>
</dbReference>
<reference evidence="2 3" key="1">
    <citation type="submission" date="2014-11" db="EMBL/GenBank/DDBJ databases">
        <title>Genetic blueprint of the zoonotic pathogen Toxocara canis.</title>
        <authorList>
            <person name="Zhu X.-Q."/>
            <person name="Korhonen P.K."/>
            <person name="Cai H."/>
            <person name="Young N.D."/>
            <person name="Nejsum P."/>
            <person name="von Samson-Himmelstjerna G."/>
            <person name="Boag P.R."/>
            <person name="Tan P."/>
            <person name="Li Q."/>
            <person name="Min J."/>
            <person name="Yang Y."/>
            <person name="Wang X."/>
            <person name="Fang X."/>
            <person name="Hall R.S."/>
            <person name="Hofmann A."/>
            <person name="Sternberg P.W."/>
            <person name="Jex A.R."/>
            <person name="Gasser R.B."/>
        </authorList>
    </citation>
    <scope>NUCLEOTIDE SEQUENCE [LARGE SCALE GENOMIC DNA]</scope>
    <source>
        <strain evidence="2">PN_DK_2014</strain>
    </source>
</reference>
<dbReference type="AlphaFoldDB" id="A0A0B2URG4"/>
<dbReference type="InterPro" id="IPR058537">
    <property type="entry name" value="TPR_TNPO3_IPO13_4th"/>
</dbReference>
<dbReference type="GO" id="GO:0006606">
    <property type="term" value="P:protein import into nucleus"/>
    <property type="evidence" value="ECO:0007669"/>
    <property type="project" value="TreeGrafter"/>
</dbReference>
<dbReference type="Proteomes" id="UP000031036">
    <property type="component" value="Unassembled WGS sequence"/>
</dbReference>
<sequence>LLNSPSENSQNGTPFEQQNNENGSDSWVRLSRDPVLWIDRIAAVFRQVQPWQKQVANPKNSQLKREAVEDAPVPWLDSVNIVWPVLSAVCTKYEKHVRIIEHCCRAVRFLIRSLGVQSIDFVEQLVPQVVILLHSGAFRSPPIFPFIHRLWVLVDELRHSKVAIEVKTIRNSRCFLQVI</sequence>
<name>A0A0B2URG4_TOXCA</name>
<feature type="non-terminal residue" evidence="2">
    <location>
        <position position="1"/>
    </location>
</feature>
<dbReference type="PANTHER" id="PTHR12363:SF42">
    <property type="entry name" value="TRANSPORTIN-3"/>
    <property type="match status" value="1"/>
</dbReference>
<dbReference type="GO" id="GO:0005737">
    <property type="term" value="C:cytoplasm"/>
    <property type="evidence" value="ECO:0007669"/>
    <property type="project" value="TreeGrafter"/>
</dbReference>
<dbReference type="OrthoDB" id="435593at2759"/>
<accession>A0A0B2URG4</accession>
<proteinExistence type="predicted"/>
<gene>
    <name evidence="2" type="primary">TNPO3</name>
    <name evidence="2" type="ORF">Tcan_02209</name>
</gene>